<organism evidence="11 12">
    <name type="scientific">Hyphomonas atlantica</name>
    <dbReference type="NCBI Taxonomy" id="1280948"/>
    <lineage>
        <taxon>Bacteria</taxon>
        <taxon>Pseudomonadati</taxon>
        <taxon>Pseudomonadota</taxon>
        <taxon>Alphaproteobacteria</taxon>
        <taxon>Hyphomonadales</taxon>
        <taxon>Hyphomonadaceae</taxon>
        <taxon>Hyphomonas</taxon>
    </lineage>
</organism>
<keyword evidence="5" id="KW-0573">Peptidoglycan synthesis</keyword>
<feature type="transmembrane region" description="Helical" evidence="10">
    <location>
        <begin position="153"/>
        <end position="176"/>
    </location>
</feature>
<comment type="subcellular location">
    <subcellularLocation>
        <location evidence="1">Cell membrane</location>
        <topology evidence="1">Multi-pass membrane protein</topology>
    </subcellularLocation>
</comment>
<evidence type="ECO:0000256" key="2">
    <source>
        <dbReference type="ARBA" id="ARBA00022475"/>
    </source>
</evidence>
<evidence type="ECO:0000256" key="7">
    <source>
        <dbReference type="ARBA" id="ARBA00023136"/>
    </source>
</evidence>
<evidence type="ECO:0000256" key="9">
    <source>
        <dbReference type="ARBA" id="ARBA00061532"/>
    </source>
</evidence>
<feature type="transmembrane region" description="Helical" evidence="10">
    <location>
        <begin position="59"/>
        <end position="82"/>
    </location>
</feature>
<evidence type="ECO:0000313" key="11">
    <source>
        <dbReference type="EMBL" id="HBQ49006.1"/>
    </source>
</evidence>
<dbReference type="GO" id="GO:0034204">
    <property type="term" value="P:lipid translocation"/>
    <property type="evidence" value="ECO:0007669"/>
    <property type="project" value="TreeGrafter"/>
</dbReference>
<dbReference type="Pfam" id="PF03023">
    <property type="entry name" value="MurJ"/>
    <property type="match status" value="1"/>
</dbReference>
<keyword evidence="6 10" id="KW-1133">Transmembrane helix</keyword>
<feature type="transmembrane region" description="Helical" evidence="10">
    <location>
        <begin position="127"/>
        <end position="147"/>
    </location>
</feature>
<proteinExistence type="inferred from homology"/>
<evidence type="ECO:0000256" key="10">
    <source>
        <dbReference type="SAM" id="Phobius"/>
    </source>
</evidence>
<evidence type="ECO:0000256" key="4">
    <source>
        <dbReference type="ARBA" id="ARBA00022960"/>
    </source>
</evidence>
<evidence type="ECO:0000313" key="12">
    <source>
        <dbReference type="Proteomes" id="UP000263957"/>
    </source>
</evidence>
<evidence type="ECO:0000256" key="5">
    <source>
        <dbReference type="ARBA" id="ARBA00022984"/>
    </source>
</evidence>
<dbReference type="InterPro" id="IPR051050">
    <property type="entry name" value="Lipid_II_flippase_MurJ/MviN"/>
</dbReference>
<keyword evidence="2" id="KW-1003">Cell membrane</keyword>
<dbReference type="Proteomes" id="UP000263957">
    <property type="component" value="Unassembled WGS sequence"/>
</dbReference>
<comment type="caution">
    <text evidence="11">The sequence shown here is derived from an EMBL/GenBank/DDBJ whole genome shotgun (WGS) entry which is preliminary data.</text>
</comment>
<name>A0A356W804_9PROT</name>
<dbReference type="InterPro" id="IPR004268">
    <property type="entry name" value="MurJ"/>
</dbReference>
<feature type="non-terminal residue" evidence="11">
    <location>
        <position position="224"/>
    </location>
</feature>
<feature type="non-terminal residue" evidence="11">
    <location>
        <position position="1"/>
    </location>
</feature>
<evidence type="ECO:0000256" key="6">
    <source>
        <dbReference type="ARBA" id="ARBA00022989"/>
    </source>
</evidence>
<comment type="function">
    <text evidence="8">Involved in peptidoglycan biosynthesis. Transports lipid-linked peptidoglycan precursors from the inner to the outer leaflet of the cytoplasmic membrane.</text>
</comment>
<evidence type="ECO:0000256" key="3">
    <source>
        <dbReference type="ARBA" id="ARBA00022692"/>
    </source>
</evidence>
<gene>
    <name evidence="11" type="ORF">DD728_08990</name>
</gene>
<dbReference type="GO" id="GO:0009252">
    <property type="term" value="P:peptidoglycan biosynthetic process"/>
    <property type="evidence" value="ECO:0007669"/>
    <property type="project" value="UniProtKB-KW"/>
</dbReference>
<dbReference type="GO" id="GO:0005886">
    <property type="term" value="C:plasma membrane"/>
    <property type="evidence" value="ECO:0007669"/>
    <property type="project" value="UniProtKB-SubCell"/>
</dbReference>
<dbReference type="PRINTS" id="PR01806">
    <property type="entry name" value="VIRFACTRMVIN"/>
</dbReference>
<evidence type="ECO:0000256" key="8">
    <source>
        <dbReference type="ARBA" id="ARBA00060041"/>
    </source>
</evidence>
<comment type="similarity">
    <text evidence="9">Belongs to the MurJ/MviN family.</text>
</comment>
<keyword evidence="3 10" id="KW-0812">Transmembrane</keyword>
<sequence>IGAGPIGDAWATAQQFPNLFRRIFAEGAFASAFVPTYARTLEAEGAEAARDVAQEALRVLFAATAALTIVAQIFMPWVLLLIHGGQADDPESYGLAVLLTRITMPYLTFMAIAALLSGVLNSAERFVLSAGVPTLLNLCLIPAAFVAPDAERTALAAAMAYFVAGLLQAGALWWGVNRQKVRLSLIGWPRLTPAVKKVLKLAIPGTIAASGTQINIIVSQSLAS</sequence>
<dbReference type="PANTHER" id="PTHR47019">
    <property type="entry name" value="LIPID II FLIPPASE MURJ"/>
    <property type="match status" value="1"/>
</dbReference>
<dbReference type="AlphaFoldDB" id="A0A356W804"/>
<accession>A0A356W804</accession>
<evidence type="ECO:0000256" key="1">
    <source>
        <dbReference type="ARBA" id="ARBA00004651"/>
    </source>
</evidence>
<reference evidence="11 12" key="1">
    <citation type="journal article" date="2018" name="Nat. Biotechnol.">
        <title>A standardized bacterial taxonomy based on genome phylogeny substantially revises the tree of life.</title>
        <authorList>
            <person name="Parks D.H."/>
            <person name="Chuvochina M."/>
            <person name="Waite D.W."/>
            <person name="Rinke C."/>
            <person name="Skarshewski A."/>
            <person name="Chaumeil P.A."/>
            <person name="Hugenholtz P."/>
        </authorList>
    </citation>
    <scope>NUCLEOTIDE SEQUENCE [LARGE SCALE GENOMIC DNA]</scope>
    <source>
        <strain evidence="11">UBA10378</strain>
    </source>
</reference>
<protein>
    <submittedName>
        <fullName evidence="11">Murein biosynthesis integral membrane protein MurJ</fullName>
    </submittedName>
</protein>
<dbReference type="GO" id="GO:0008360">
    <property type="term" value="P:regulation of cell shape"/>
    <property type="evidence" value="ECO:0007669"/>
    <property type="project" value="UniProtKB-KW"/>
</dbReference>
<keyword evidence="7 10" id="KW-0472">Membrane</keyword>
<keyword evidence="4" id="KW-0133">Cell shape</keyword>
<dbReference type="GO" id="GO:0015648">
    <property type="term" value="F:lipid-linked peptidoglycan transporter activity"/>
    <property type="evidence" value="ECO:0007669"/>
    <property type="project" value="TreeGrafter"/>
</dbReference>
<feature type="transmembrane region" description="Helical" evidence="10">
    <location>
        <begin position="102"/>
        <end position="120"/>
    </location>
</feature>
<dbReference type="EMBL" id="DOGS01000183">
    <property type="protein sequence ID" value="HBQ49006.1"/>
    <property type="molecule type" value="Genomic_DNA"/>
</dbReference>
<dbReference type="PANTHER" id="PTHR47019:SF1">
    <property type="entry name" value="LIPID II FLIPPASE MURJ"/>
    <property type="match status" value="1"/>
</dbReference>